<feature type="region of interest" description="Disordered" evidence="1">
    <location>
        <begin position="53"/>
        <end position="79"/>
    </location>
</feature>
<comment type="caution">
    <text evidence="3">The sequence shown here is derived from an EMBL/GenBank/DDBJ whole genome shotgun (WGS) entry which is preliminary data.</text>
</comment>
<keyword evidence="2" id="KW-1133">Transmembrane helix</keyword>
<feature type="transmembrane region" description="Helical" evidence="2">
    <location>
        <begin position="12"/>
        <end position="34"/>
    </location>
</feature>
<evidence type="ECO:0000313" key="3">
    <source>
        <dbReference type="EMBL" id="GBF37285.1"/>
    </source>
</evidence>
<dbReference type="EMBL" id="BFAY01000005">
    <property type="protein sequence ID" value="GBF37285.1"/>
    <property type="molecule type" value="Genomic_DNA"/>
</dbReference>
<sequence>MPLRSGFSDLLKTGLLVGLVSGFVLGILVCVWNLPLILEAEKFESKSKSKSISISENSNTGKTHIHSNGHGETHSHAKAQTNTSDEIVSGGLFQKRNLGTIVGSTLLGISFGVLLSIWIAFFPLNGFFESLSLSKAIILSILFTIGGFLIFFGIPFLGLPPELPGRASGAYDYPERQAWWYLCVGSSLAGALGSQTILSYLKIRNLLKWTLAIVTALFFVGFPFYLGVPKISEDFAAPKELRIQFEYTTLLTNLIFWFLLSSLFFLLWKPKQVLGFK</sequence>
<organism evidence="3 4">
    <name type="scientific">Leptospira johnsonii</name>
    <dbReference type="NCBI Taxonomy" id="1917820"/>
    <lineage>
        <taxon>Bacteria</taxon>
        <taxon>Pseudomonadati</taxon>
        <taxon>Spirochaetota</taxon>
        <taxon>Spirochaetia</taxon>
        <taxon>Leptospirales</taxon>
        <taxon>Leptospiraceae</taxon>
        <taxon>Leptospira</taxon>
    </lineage>
</organism>
<keyword evidence="2" id="KW-0812">Transmembrane</keyword>
<protein>
    <submittedName>
        <fullName evidence="3">Putative cobalt transporter subunit CbtA</fullName>
    </submittedName>
</protein>
<name>A0A2P2CY76_9LEPT</name>
<feature type="transmembrane region" description="Helical" evidence="2">
    <location>
        <begin position="101"/>
        <end position="124"/>
    </location>
</feature>
<keyword evidence="2" id="KW-0472">Membrane</keyword>
<reference evidence="3 4" key="1">
    <citation type="submission" date="2018-02" db="EMBL/GenBank/DDBJ databases">
        <title>Novel Leptospira species isolated from soil and water in Japan.</title>
        <authorList>
            <person name="Nakao R."/>
            <person name="Masuzawa T."/>
        </authorList>
    </citation>
    <scope>NUCLEOTIDE SEQUENCE [LARGE SCALE GENOMIC DNA]</scope>
    <source>
        <strain evidence="3 4">E8</strain>
    </source>
</reference>
<keyword evidence="4" id="KW-1185">Reference proteome</keyword>
<dbReference type="AlphaFoldDB" id="A0A2P2CY76"/>
<evidence type="ECO:0000256" key="2">
    <source>
        <dbReference type="SAM" id="Phobius"/>
    </source>
</evidence>
<gene>
    <name evidence="3" type="ORF">LPTSP1_02650</name>
</gene>
<dbReference type="OrthoDB" id="322733at2"/>
<feature type="transmembrane region" description="Helical" evidence="2">
    <location>
        <begin position="136"/>
        <end position="158"/>
    </location>
</feature>
<dbReference type="InterPro" id="IPR012666">
    <property type="entry name" value="CbtA_put"/>
</dbReference>
<feature type="transmembrane region" description="Helical" evidence="2">
    <location>
        <begin position="178"/>
        <end position="201"/>
    </location>
</feature>
<evidence type="ECO:0000313" key="4">
    <source>
        <dbReference type="Proteomes" id="UP000245076"/>
    </source>
</evidence>
<dbReference type="Pfam" id="PF09490">
    <property type="entry name" value="CbtA"/>
    <property type="match status" value="1"/>
</dbReference>
<feature type="transmembrane region" description="Helical" evidence="2">
    <location>
        <begin position="247"/>
        <end position="268"/>
    </location>
</feature>
<accession>A0A2P2CY76</accession>
<dbReference type="Proteomes" id="UP000245076">
    <property type="component" value="Unassembled WGS sequence"/>
</dbReference>
<proteinExistence type="predicted"/>
<feature type="transmembrane region" description="Helical" evidence="2">
    <location>
        <begin position="206"/>
        <end position="227"/>
    </location>
</feature>
<dbReference type="RefSeq" id="WP_108927068.1">
    <property type="nucleotide sequence ID" value="NZ_BFAY01000005.1"/>
</dbReference>
<evidence type="ECO:0000256" key="1">
    <source>
        <dbReference type="SAM" id="MobiDB-lite"/>
    </source>
</evidence>